<dbReference type="GO" id="GO:0004521">
    <property type="term" value="F:RNA endonuclease activity"/>
    <property type="evidence" value="ECO:0007669"/>
    <property type="project" value="InterPro"/>
</dbReference>
<proteinExistence type="evidence at transcript level"/>
<dbReference type="AlphaFoldDB" id="A0A023FSU0"/>
<comment type="similarity">
    <text evidence="2">Belongs to the RNase K family.</text>
</comment>
<name>A0A023FSU0_AMBPA</name>
<comment type="subcellular location">
    <subcellularLocation>
        <location evidence="1">Membrane</location>
        <topology evidence="1">Multi-pass membrane protein</topology>
    </subcellularLocation>
</comment>
<evidence type="ECO:0000256" key="5">
    <source>
        <dbReference type="ARBA" id="ARBA00023136"/>
    </source>
</evidence>
<evidence type="ECO:0000256" key="1">
    <source>
        <dbReference type="ARBA" id="ARBA00004141"/>
    </source>
</evidence>
<feature type="transmembrane region" description="Helical" evidence="6">
    <location>
        <begin position="12"/>
        <end position="32"/>
    </location>
</feature>
<dbReference type="GO" id="GO:0016020">
    <property type="term" value="C:membrane"/>
    <property type="evidence" value="ECO:0007669"/>
    <property type="project" value="UniProtKB-SubCell"/>
</dbReference>
<sequence length="97" mass="11087">MIRICGPKLSTCCSILSVWGIIMLVIMGIFLFTHSVAFAEDLGIEAEHLKKHEFLTEANRRYTQAAYNCWIAACLYVVTLAASVHQIYMNRRAQRTY</sequence>
<keyword evidence="3 6" id="KW-0812">Transmembrane</keyword>
<evidence type="ECO:0000256" key="3">
    <source>
        <dbReference type="ARBA" id="ARBA00022692"/>
    </source>
</evidence>
<accession>A0A023FSU0</accession>
<dbReference type="PANTHER" id="PTHR31733">
    <property type="entry name" value="RIBONUCLEASE KAPPA"/>
    <property type="match status" value="1"/>
</dbReference>
<protein>
    <submittedName>
        <fullName evidence="7">Putative salivary secreted ribonucle</fullName>
    </submittedName>
</protein>
<dbReference type="EMBL" id="GBBL01002394">
    <property type="protein sequence ID" value="JAC24926.1"/>
    <property type="molecule type" value="mRNA"/>
</dbReference>
<organism evidence="7">
    <name type="scientific">Amblyomma parvum</name>
    <name type="common">South American tick</name>
    <dbReference type="NCBI Taxonomy" id="251391"/>
    <lineage>
        <taxon>Eukaryota</taxon>
        <taxon>Metazoa</taxon>
        <taxon>Ecdysozoa</taxon>
        <taxon>Arthropoda</taxon>
        <taxon>Chelicerata</taxon>
        <taxon>Arachnida</taxon>
        <taxon>Acari</taxon>
        <taxon>Parasitiformes</taxon>
        <taxon>Ixodida</taxon>
        <taxon>Ixodoidea</taxon>
        <taxon>Ixodidae</taxon>
        <taxon>Amblyomminae</taxon>
        <taxon>Amblyomma</taxon>
    </lineage>
</organism>
<keyword evidence="5 6" id="KW-0472">Membrane</keyword>
<evidence type="ECO:0000256" key="6">
    <source>
        <dbReference type="SAM" id="Phobius"/>
    </source>
</evidence>
<reference evidence="7" key="1">
    <citation type="submission" date="2014-03" db="EMBL/GenBank/DDBJ databases">
        <title>The sialotranscriptome of Amblyomma triste, Amblyomma parvum and Amblyomma cajennense ticks, uncovered by 454-based RNA-seq.</title>
        <authorList>
            <person name="Garcia G.R."/>
            <person name="Gardinassi L.G."/>
            <person name="Ribeiro J.M."/>
            <person name="Anatrielo E."/>
            <person name="Ferreira B.R."/>
            <person name="Moreira H.N."/>
            <person name="Mafra C."/>
            <person name="Olegario M.M."/>
            <person name="Szabo P.J."/>
            <person name="Miranda-Santos I.K."/>
            <person name="Maruyama S.R."/>
        </authorList>
    </citation>
    <scope>NUCLEOTIDE SEQUENCE</scope>
    <source>
        <strain evidence="7">Araguapaz</strain>
        <tissue evidence="7">Salivary glands</tissue>
    </source>
</reference>
<keyword evidence="4 6" id="KW-1133">Transmembrane helix</keyword>
<dbReference type="InterPro" id="IPR026770">
    <property type="entry name" value="RNase_K"/>
</dbReference>
<evidence type="ECO:0000313" key="7">
    <source>
        <dbReference type="EMBL" id="JAC24926.1"/>
    </source>
</evidence>
<feature type="transmembrane region" description="Helical" evidence="6">
    <location>
        <begin position="65"/>
        <end position="88"/>
    </location>
</feature>
<evidence type="ECO:0000256" key="2">
    <source>
        <dbReference type="ARBA" id="ARBA00008458"/>
    </source>
</evidence>
<evidence type="ECO:0000256" key="4">
    <source>
        <dbReference type="ARBA" id="ARBA00022989"/>
    </source>
</evidence>